<name>A0ACA9R6C3_9GLOM</name>
<evidence type="ECO:0000313" key="2">
    <source>
        <dbReference type="Proteomes" id="UP000789366"/>
    </source>
</evidence>
<organism evidence="1 2">
    <name type="scientific">Cetraspora pellucida</name>
    <dbReference type="NCBI Taxonomy" id="1433469"/>
    <lineage>
        <taxon>Eukaryota</taxon>
        <taxon>Fungi</taxon>
        <taxon>Fungi incertae sedis</taxon>
        <taxon>Mucoromycota</taxon>
        <taxon>Glomeromycotina</taxon>
        <taxon>Glomeromycetes</taxon>
        <taxon>Diversisporales</taxon>
        <taxon>Gigasporaceae</taxon>
        <taxon>Cetraspora</taxon>
    </lineage>
</organism>
<keyword evidence="2" id="KW-1185">Reference proteome</keyword>
<comment type="caution">
    <text evidence="1">The sequence shown here is derived from an EMBL/GenBank/DDBJ whole genome shotgun (WGS) entry which is preliminary data.</text>
</comment>
<proteinExistence type="predicted"/>
<evidence type="ECO:0000313" key="1">
    <source>
        <dbReference type="EMBL" id="CAG8778697.1"/>
    </source>
</evidence>
<gene>
    <name evidence="1" type="ORF">SPELUC_LOCUS16239</name>
</gene>
<feature type="non-terminal residue" evidence="1">
    <location>
        <position position="165"/>
    </location>
</feature>
<accession>A0ACA9R6C3</accession>
<dbReference type="EMBL" id="CAJVPW010058882">
    <property type="protein sequence ID" value="CAG8778697.1"/>
    <property type="molecule type" value="Genomic_DNA"/>
</dbReference>
<protein>
    <submittedName>
        <fullName evidence="1">17307_t:CDS:1</fullName>
    </submittedName>
</protein>
<reference evidence="1" key="1">
    <citation type="submission" date="2021-06" db="EMBL/GenBank/DDBJ databases">
        <authorList>
            <person name="Kallberg Y."/>
            <person name="Tangrot J."/>
            <person name="Rosling A."/>
        </authorList>
    </citation>
    <scope>NUCLEOTIDE SEQUENCE</scope>
    <source>
        <strain evidence="1">28 12/20/2015</strain>
    </source>
</reference>
<dbReference type="Proteomes" id="UP000789366">
    <property type="component" value="Unassembled WGS sequence"/>
</dbReference>
<feature type="non-terminal residue" evidence="1">
    <location>
        <position position="1"/>
    </location>
</feature>
<sequence length="165" mass="17632">LECEDTNGSTAEINCGGSCEIGIYERKAKLNFDSSIQQDNKTFLRSEGSMETKTGMIGVNSEVKLGGTLFRVHDKCEDADLKLVTASAEASSKIDKDGIKDMVRVGINLVESEYKGLKSKIGINLDTGFSVDKNGVEVKFEGLGFKVGKEIGVSTPLGEVSVDLG</sequence>